<name>A0ABS4YM47_9MICO</name>
<reference evidence="1 2" key="1">
    <citation type="submission" date="2021-03" db="EMBL/GenBank/DDBJ databases">
        <title>Sequencing the genomes of 1000 actinobacteria strains.</title>
        <authorList>
            <person name="Klenk H.-P."/>
        </authorList>
    </citation>
    <scope>NUCLEOTIDE SEQUENCE [LARGE SCALE GENOMIC DNA]</scope>
    <source>
        <strain evidence="1 2">DSM 14564</strain>
    </source>
</reference>
<evidence type="ECO:0000313" key="1">
    <source>
        <dbReference type="EMBL" id="MBP2409877.1"/>
    </source>
</evidence>
<gene>
    <name evidence="1" type="ORF">JOF44_002780</name>
</gene>
<keyword evidence="2" id="KW-1185">Reference proteome</keyword>
<dbReference type="EMBL" id="JAGIOC010000001">
    <property type="protein sequence ID" value="MBP2409877.1"/>
    <property type="molecule type" value="Genomic_DNA"/>
</dbReference>
<dbReference type="Proteomes" id="UP000698222">
    <property type="component" value="Unassembled WGS sequence"/>
</dbReference>
<comment type="caution">
    <text evidence="1">The sequence shown here is derived from an EMBL/GenBank/DDBJ whole genome shotgun (WGS) entry which is preliminary data.</text>
</comment>
<organism evidence="1 2">
    <name type="scientific">Brachybacterium fresconis</name>
    <dbReference type="NCBI Taxonomy" id="173363"/>
    <lineage>
        <taxon>Bacteria</taxon>
        <taxon>Bacillati</taxon>
        <taxon>Actinomycetota</taxon>
        <taxon>Actinomycetes</taxon>
        <taxon>Micrococcales</taxon>
        <taxon>Dermabacteraceae</taxon>
        <taxon>Brachybacterium</taxon>
    </lineage>
</organism>
<proteinExistence type="predicted"/>
<sequence>MALAWLLAKGVTASIASGAEQVPALIAAPSLVLSAAEITVLDEVSRPFA</sequence>
<evidence type="ECO:0000313" key="2">
    <source>
        <dbReference type="Proteomes" id="UP000698222"/>
    </source>
</evidence>
<dbReference type="RefSeq" id="WP_245349649.1">
    <property type="nucleotide sequence ID" value="NZ_BAAAJV010000046.1"/>
</dbReference>
<accession>A0ABS4YM47</accession>
<protein>
    <submittedName>
        <fullName evidence="1">Aryl-alcohol dehydrogenase-like predicted oxidoreductase</fullName>
    </submittedName>
</protein>